<evidence type="ECO:0000313" key="8">
    <source>
        <dbReference type="Proteomes" id="UP000028524"/>
    </source>
</evidence>
<dbReference type="InterPro" id="IPR045863">
    <property type="entry name" value="CorA_TM1_TM2"/>
</dbReference>
<feature type="compositionally biased region" description="Low complexity" evidence="5">
    <location>
        <begin position="18"/>
        <end position="35"/>
    </location>
</feature>
<evidence type="ECO:0000256" key="4">
    <source>
        <dbReference type="ARBA" id="ARBA00023136"/>
    </source>
</evidence>
<accession>A0A084QID4</accession>
<sequence>MNPAADDLRRADTGLTQASTRAQRPPSPPAASSRRYQAYVASDSDESQGLENNRDSSLGSYRHEGQVDVDGPNQEEATTEDDLHYSRGSYQEENWLDDEESNPEEPRTEPEVSWHGRMVDSEILPEDSASAVKPRMRRITLRPVRRPSTIDSIYTTTTGTSPSYNHRRHHRKVKTQNPSGYPYSSDDPGVPLGNPFAPRHSQYTQAQVPRAEGYYGRMTDGYYGRHHDNPAYDGVDPYSSPAGYEPWSSMQNPAYGTAAQNQYGTGAYNTYNGNPPVGGQDMMYYNSWRNPYFQSPYAYSPPAPMRAPFQTPAPPPPPLSEASSGPPPRGPEREESHFAAEAPPAVPQAPAWGGPDFQAPPGLSSIPAMLQPSSCIVRTVNIVATVSGMESPTALGATNKTVSAWLQPCAGFEDENARTELLAIQALEYYQDGNGQSKATLVSVPDAVTVAKKDNSAVQMRWLHVNSQKFSFDFLERLVSHCPSDIISHDLKQVALSLLKKGCPNLVRRLDSGKSFEAGGTLRYNGVYTENPMKETDPVIFLSVPYLMLKERKRRVDGAEDFGALTLLQSLYGYEVGDERETQQIVNKMNPSLARKIIHVPQVWCLMIGSSTLITVADCSLVELQKGSITVDQQRYSAHGDSCLVQVADVDNEQFKFVITRACSLLVCFQPHVSMTPRALLIVDAQQLRTHLALLVQRKYSFDQFDLFGENKEPLNSEVWISLMAEATREVRLNIRGKNWKENDEFGPTSPKNHLVPYIQNYRRPTMNLDGPTVSNAFNFPSQPLDASADEYRQLTPYGHKPFPQKGGYYGSGAPPPAYGMWPSQASTGNPRGGQRLPMEASERVSAPLETSNNPVTSRMMFVLASSTQVSRSELQETSQLTHSHAPDISEMSDTQSAADAPIRPDANMVVVDRVMHRGMSRDMSRGMSQQAMASILLEPKASFSGDTYLPPREDSRVTKLKKEGRVLNYKLLAETPEMYELDLDEPDAGRHGPYEDDDDASSLSRDSVDFEVIPCSSVGQQSKPVASNIRQTAEQDYAVRFKAVWVPNASRTYLEPTRISGESKRGKPAGLEEPHRTTKKSSESKVYTDQEASTTKARVCKLPFFTWELSQLRGTKNETAKSAVIHRLLNNIDSNLATREVLGKLYDKAYMCSYLDLEQRHNNWTRSPSSSMAPVIKSSSQSNDALMSGGLSSDTEAFMNIPSYFAIGSQDNGSAEQDSIERVTEDNFPFDSTFILAGSGVEDQDSDSYKPITRETEPESVPQLPHKEGHIAERSWRNHAKATVRAEIDALIDLSKDILDLFVPAELQFHPLTEKYWGSLDRIFRQIKFAIEDHPEQQQEWSIGKFHTNASDQNGRSLKSRRTAFDQCSSCTMAHPYGTSWEALSHLHQFHTDCHGPSRYKHPFDDPCSVWLHTKYQSCDSSRYIEIARLIQLFTKNMRDLCRQATDLQLDVASVHTTSSKSASASDSKPFLPSALVYAFEDILMAFVIQGKHLSLVNEWVVTDVRHQNKTTRAARGFGNRIPSAGFGAKVDNMIRSGAECITRARQYIDQTRMDIMLFGSRTTTGSSVSLDSVGVEFLVAVLIGHIQHQGVNAESQPAALVELYQRYAARLHFEANRKPRRKVFLDIQILQEELDALRNVLESQKRLFNTYRELTAPTVSGTTTQARKNLYPLEIQYINKMIARLMQRDFELSTLQGRSQGLRDQVKQSIEILEEGHGKAIRVFTIVTLFFLPLSFVSSFFGMNVVDIRDTGRRQDLFWSIALPVTFGVLGVAYLYGYKWDSIVGRFNRWLDDIHDRQMLPSRETDKMTDPRTLKTTSRVFDTKQHEPPQADTKSEKSFHWHWKQIALSDLKTKYSKPKRINTSRSIGE</sequence>
<feature type="transmembrane region" description="Helical" evidence="6">
    <location>
        <begin position="1725"/>
        <end position="1747"/>
    </location>
</feature>
<dbReference type="OrthoDB" id="5430750at2759"/>
<feature type="region of interest" description="Disordered" evidence="5">
    <location>
        <begin position="1166"/>
        <end position="1190"/>
    </location>
</feature>
<feature type="compositionally biased region" description="Pro residues" evidence="5">
    <location>
        <begin position="303"/>
        <end position="329"/>
    </location>
</feature>
<feature type="compositionally biased region" description="Low complexity" evidence="5">
    <location>
        <begin position="152"/>
        <end position="164"/>
    </location>
</feature>
<dbReference type="PANTHER" id="PTHR46494:SF1">
    <property type="entry name" value="CORA FAMILY METAL ION TRANSPORTER (EUROFUNG)"/>
    <property type="match status" value="1"/>
</dbReference>
<dbReference type="GO" id="GO:0015095">
    <property type="term" value="F:magnesium ion transmembrane transporter activity"/>
    <property type="evidence" value="ECO:0007669"/>
    <property type="project" value="TreeGrafter"/>
</dbReference>
<dbReference type="InterPro" id="IPR002523">
    <property type="entry name" value="MgTranspt_CorA/ZnTranspt_ZntB"/>
</dbReference>
<keyword evidence="4 6" id="KW-0472">Membrane</keyword>
<dbReference type="InParanoid" id="A0A084QID4"/>
<feature type="region of interest" description="Disordered" evidence="5">
    <location>
        <begin position="303"/>
        <end position="340"/>
    </location>
</feature>
<feature type="transmembrane region" description="Helical" evidence="6">
    <location>
        <begin position="1759"/>
        <end position="1779"/>
    </location>
</feature>
<organism evidence="7 8">
    <name type="scientific">Stachybotrys chlorohalonatus (strain IBT 40285)</name>
    <dbReference type="NCBI Taxonomy" id="1283841"/>
    <lineage>
        <taxon>Eukaryota</taxon>
        <taxon>Fungi</taxon>
        <taxon>Dikarya</taxon>
        <taxon>Ascomycota</taxon>
        <taxon>Pezizomycotina</taxon>
        <taxon>Sordariomycetes</taxon>
        <taxon>Hypocreomycetidae</taxon>
        <taxon>Hypocreales</taxon>
        <taxon>Stachybotryaceae</taxon>
        <taxon>Stachybotrys</taxon>
    </lineage>
</organism>
<feature type="compositionally biased region" description="Basic residues" evidence="5">
    <location>
        <begin position="165"/>
        <end position="174"/>
    </location>
</feature>
<feature type="compositionally biased region" description="Basic and acidic residues" evidence="5">
    <location>
        <begin position="1804"/>
        <end position="1815"/>
    </location>
</feature>
<dbReference type="GO" id="GO:0015087">
    <property type="term" value="F:cobalt ion transmembrane transporter activity"/>
    <property type="evidence" value="ECO:0007669"/>
    <property type="project" value="TreeGrafter"/>
</dbReference>
<feature type="region of interest" description="Disordered" evidence="5">
    <location>
        <begin position="984"/>
        <end position="1004"/>
    </location>
</feature>
<feature type="compositionally biased region" description="Basic and acidic residues" evidence="5">
    <location>
        <begin position="1062"/>
        <end position="1089"/>
    </location>
</feature>
<dbReference type="Proteomes" id="UP000028524">
    <property type="component" value="Unassembled WGS sequence"/>
</dbReference>
<feature type="compositionally biased region" description="Polar residues" evidence="5">
    <location>
        <begin position="871"/>
        <end position="883"/>
    </location>
</feature>
<feature type="compositionally biased region" description="Basic and acidic residues" evidence="5">
    <location>
        <begin position="104"/>
        <end position="117"/>
    </location>
</feature>
<dbReference type="EMBL" id="KL660724">
    <property type="protein sequence ID" value="KFA63719.1"/>
    <property type="molecule type" value="Genomic_DNA"/>
</dbReference>
<feature type="compositionally biased region" description="Basic and acidic residues" evidence="5">
    <location>
        <begin position="1823"/>
        <end position="1840"/>
    </location>
</feature>
<feature type="region of interest" description="Disordered" evidence="5">
    <location>
        <begin position="1242"/>
        <end position="1264"/>
    </location>
</feature>
<dbReference type="OMA" id="NELHAMV"/>
<feature type="region of interest" description="Disordered" evidence="5">
    <location>
        <begin position="1"/>
        <end position="117"/>
    </location>
</feature>
<comment type="subcellular location">
    <subcellularLocation>
        <location evidence="1">Cell membrane</location>
        <topology evidence="1">Multi-pass membrane protein</topology>
    </subcellularLocation>
</comment>
<evidence type="ECO:0000313" key="7">
    <source>
        <dbReference type="EMBL" id="KFA63719.1"/>
    </source>
</evidence>
<dbReference type="GO" id="GO:0050897">
    <property type="term" value="F:cobalt ion binding"/>
    <property type="evidence" value="ECO:0007669"/>
    <property type="project" value="TreeGrafter"/>
</dbReference>
<dbReference type="Pfam" id="PF01544">
    <property type="entry name" value="CorA"/>
    <property type="match status" value="1"/>
</dbReference>
<dbReference type="SUPFAM" id="SSF144083">
    <property type="entry name" value="Magnesium transport protein CorA, transmembrane region"/>
    <property type="match status" value="1"/>
</dbReference>
<name>A0A084QID4_STAC4</name>
<protein>
    <submittedName>
        <fullName evidence="7">Uncharacterized protein</fullName>
    </submittedName>
</protein>
<dbReference type="PANTHER" id="PTHR46494">
    <property type="entry name" value="CORA FAMILY METAL ION TRANSPORTER (EUROFUNG)"/>
    <property type="match status" value="1"/>
</dbReference>
<feature type="region of interest" description="Disordered" evidence="5">
    <location>
        <begin position="1057"/>
        <end position="1091"/>
    </location>
</feature>
<evidence type="ECO:0000256" key="3">
    <source>
        <dbReference type="ARBA" id="ARBA00022989"/>
    </source>
</evidence>
<feature type="region of interest" description="Disordered" evidence="5">
    <location>
        <begin position="820"/>
        <end position="853"/>
    </location>
</feature>
<feature type="compositionally biased region" description="Acidic residues" evidence="5">
    <location>
        <begin position="94"/>
        <end position="103"/>
    </location>
</feature>
<dbReference type="Gene3D" id="1.20.58.340">
    <property type="entry name" value="Magnesium transport protein CorA, transmembrane region"/>
    <property type="match status" value="1"/>
</dbReference>
<dbReference type="GO" id="GO:0000287">
    <property type="term" value="F:magnesium ion binding"/>
    <property type="evidence" value="ECO:0007669"/>
    <property type="project" value="TreeGrafter"/>
</dbReference>
<keyword evidence="3 6" id="KW-1133">Transmembrane helix</keyword>
<keyword evidence="8" id="KW-1185">Reference proteome</keyword>
<evidence type="ECO:0000256" key="1">
    <source>
        <dbReference type="ARBA" id="ARBA00004651"/>
    </source>
</evidence>
<reference evidence="7 8" key="1">
    <citation type="journal article" date="2014" name="BMC Genomics">
        <title>Comparative genome sequencing reveals chemotype-specific gene clusters in the toxigenic black mold Stachybotrys.</title>
        <authorList>
            <person name="Semeiks J."/>
            <person name="Borek D."/>
            <person name="Otwinowski Z."/>
            <person name="Grishin N.V."/>
        </authorList>
    </citation>
    <scope>NUCLEOTIDE SEQUENCE [LARGE SCALE GENOMIC DNA]</scope>
    <source>
        <strain evidence="7 8">IBT 40285</strain>
    </source>
</reference>
<dbReference type="GO" id="GO:0005886">
    <property type="term" value="C:plasma membrane"/>
    <property type="evidence" value="ECO:0007669"/>
    <property type="project" value="UniProtKB-SubCell"/>
</dbReference>
<proteinExistence type="predicted"/>
<keyword evidence="2 6" id="KW-0812">Transmembrane</keyword>
<feature type="region of interest" description="Disordered" evidence="5">
    <location>
        <begin position="871"/>
        <end position="901"/>
    </location>
</feature>
<evidence type="ECO:0000256" key="6">
    <source>
        <dbReference type="SAM" id="Phobius"/>
    </source>
</evidence>
<evidence type="ECO:0000256" key="5">
    <source>
        <dbReference type="SAM" id="MobiDB-lite"/>
    </source>
</evidence>
<gene>
    <name evidence="7" type="ORF">S40285_07103</name>
</gene>
<dbReference type="HOGENOM" id="CLU_235001_0_0_1"/>
<feature type="compositionally biased region" description="Polar residues" evidence="5">
    <location>
        <begin position="49"/>
        <end position="59"/>
    </location>
</feature>
<dbReference type="STRING" id="1283841.A0A084QID4"/>
<evidence type="ECO:0000256" key="2">
    <source>
        <dbReference type="ARBA" id="ARBA00022692"/>
    </source>
</evidence>
<feature type="region of interest" description="Disordered" evidence="5">
    <location>
        <begin position="152"/>
        <end position="183"/>
    </location>
</feature>
<feature type="compositionally biased region" description="Basic and acidic residues" evidence="5">
    <location>
        <begin position="1"/>
        <end position="12"/>
    </location>
</feature>
<feature type="region of interest" description="Disordered" evidence="5">
    <location>
        <begin position="1804"/>
        <end position="1840"/>
    </location>
</feature>